<dbReference type="GO" id="GO:0015031">
    <property type="term" value="P:protein transport"/>
    <property type="evidence" value="ECO:0007669"/>
    <property type="project" value="UniProtKB-KW"/>
</dbReference>
<comment type="subcellular location">
    <subcellularLocation>
        <location evidence="1">Cell inner membrane</location>
        <topology evidence="1">Single-pass membrane protein</topology>
        <orientation evidence="1">Periplasmic side</orientation>
    </subcellularLocation>
</comment>
<evidence type="ECO:0000256" key="4">
    <source>
        <dbReference type="ARBA" id="ARBA00022475"/>
    </source>
</evidence>
<keyword evidence="7" id="KW-0653">Protein transport</keyword>
<evidence type="ECO:0000256" key="3">
    <source>
        <dbReference type="ARBA" id="ARBA00022448"/>
    </source>
</evidence>
<dbReference type="PANTHER" id="PTHR33446">
    <property type="entry name" value="PROTEIN TONB-RELATED"/>
    <property type="match status" value="1"/>
</dbReference>
<keyword evidence="3" id="KW-0813">Transport</keyword>
<evidence type="ECO:0000256" key="2">
    <source>
        <dbReference type="ARBA" id="ARBA00006555"/>
    </source>
</evidence>
<evidence type="ECO:0000256" key="9">
    <source>
        <dbReference type="ARBA" id="ARBA00023136"/>
    </source>
</evidence>
<keyword evidence="4" id="KW-1003">Cell membrane</keyword>
<comment type="caution">
    <text evidence="11">The sequence shown here is derived from an EMBL/GenBank/DDBJ whole genome shotgun (WGS) entry which is preliminary data.</text>
</comment>
<dbReference type="Proteomes" id="UP000322791">
    <property type="component" value="Unassembled WGS sequence"/>
</dbReference>
<comment type="similarity">
    <text evidence="2">Belongs to the TonB family.</text>
</comment>
<accession>A0A5D6VCG8</accession>
<dbReference type="InterPro" id="IPR051045">
    <property type="entry name" value="TonB-dependent_transducer"/>
</dbReference>
<feature type="domain" description="TonB C-terminal" evidence="10">
    <location>
        <begin position="56"/>
        <end position="148"/>
    </location>
</feature>
<dbReference type="EMBL" id="VTHL01000003">
    <property type="protein sequence ID" value="TYZ12579.1"/>
    <property type="molecule type" value="Genomic_DNA"/>
</dbReference>
<dbReference type="InterPro" id="IPR037682">
    <property type="entry name" value="TonB_C"/>
</dbReference>
<name>A0A5D6VCG8_9BACT</name>
<keyword evidence="6" id="KW-0812">Transmembrane</keyword>
<protein>
    <submittedName>
        <fullName evidence="11">Energy transducer TonB</fullName>
    </submittedName>
</protein>
<evidence type="ECO:0000256" key="1">
    <source>
        <dbReference type="ARBA" id="ARBA00004383"/>
    </source>
</evidence>
<proteinExistence type="inferred from homology"/>
<gene>
    <name evidence="11" type="ORF">FY528_04585</name>
</gene>
<evidence type="ECO:0000256" key="5">
    <source>
        <dbReference type="ARBA" id="ARBA00022519"/>
    </source>
</evidence>
<dbReference type="Pfam" id="PF03544">
    <property type="entry name" value="TonB_C"/>
    <property type="match status" value="1"/>
</dbReference>
<evidence type="ECO:0000256" key="8">
    <source>
        <dbReference type="ARBA" id="ARBA00022989"/>
    </source>
</evidence>
<dbReference type="GO" id="GO:0098797">
    <property type="term" value="C:plasma membrane protein complex"/>
    <property type="evidence" value="ECO:0007669"/>
    <property type="project" value="TreeGrafter"/>
</dbReference>
<keyword evidence="8" id="KW-1133">Transmembrane helix</keyword>
<dbReference type="PROSITE" id="PS51257">
    <property type="entry name" value="PROKAR_LIPOPROTEIN"/>
    <property type="match status" value="1"/>
</dbReference>
<dbReference type="InterPro" id="IPR006260">
    <property type="entry name" value="TonB/TolA_C"/>
</dbReference>
<dbReference type="SUPFAM" id="SSF74653">
    <property type="entry name" value="TolA/TonB C-terminal domain"/>
    <property type="match status" value="1"/>
</dbReference>
<evidence type="ECO:0000313" key="12">
    <source>
        <dbReference type="Proteomes" id="UP000322791"/>
    </source>
</evidence>
<dbReference type="AlphaFoldDB" id="A0A5D6VCG8"/>
<evidence type="ECO:0000256" key="6">
    <source>
        <dbReference type="ARBA" id="ARBA00022692"/>
    </source>
</evidence>
<dbReference type="PROSITE" id="PS52015">
    <property type="entry name" value="TONB_CTD"/>
    <property type="match status" value="1"/>
</dbReference>
<dbReference type="GO" id="GO:0055085">
    <property type="term" value="P:transmembrane transport"/>
    <property type="evidence" value="ECO:0007669"/>
    <property type="project" value="InterPro"/>
</dbReference>
<evidence type="ECO:0000313" key="11">
    <source>
        <dbReference type="EMBL" id="TYZ12579.1"/>
    </source>
</evidence>
<keyword evidence="5" id="KW-0997">Cell inner membrane</keyword>
<dbReference type="GO" id="GO:0031992">
    <property type="term" value="F:energy transducer activity"/>
    <property type="evidence" value="ECO:0007669"/>
    <property type="project" value="TreeGrafter"/>
</dbReference>
<evidence type="ECO:0000256" key="7">
    <source>
        <dbReference type="ARBA" id="ARBA00022927"/>
    </source>
</evidence>
<dbReference type="PANTHER" id="PTHR33446:SF2">
    <property type="entry name" value="PROTEIN TONB"/>
    <property type="match status" value="1"/>
</dbReference>
<dbReference type="Gene3D" id="3.30.1150.10">
    <property type="match status" value="1"/>
</dbReference>
<evidence type="ECO:0000259" key="10">
    <source>
        <dbReference type="PROSITE" id="PS52015"/>
    </source>
</evidence>
<dbReference type="NCBIfam" id="TIGR01352">
    <property type="entry name" value="tonB_Cterm"/>
    <property type="match status" value="1"/>
</dbReference>
<sequence>MLMYRVLRLLLPLLLLGVSLVGCKLLSAKSREAKIDVRFTPLAGEAALDSNPVYAGGLTGLSEHVRKNLRYPPLYLRSHIEGSSLVGFTIDSTGQVSNHRIVKPFLQACDEEALRVIKLLPGTWQPAQRAGKAVGAECQIPVSFSIRH</sequence>
<keyword evidence="9" id="KW-0472">Membrane</keyword>
<reference evidence="11 12" key="1">
    <citation type="submission" date="2019-08" db="EMBL/GenBank/DDBJ databases">
        <authorList>
            <person name="Seo M.-J."/>
        </authorList>
    </citation>
    <scope>NUCLEOTIDE SEQUENCE [LARGE SCALE GENOMIC DNA]</scope>
    <source>
        <strain evidence="11 12">KIGAM108</strain>
    </source>
</reference>
<organism evidence="11 12">
    <name type="scientific">Hymenobacter lutimineralis</name>
    <dbReference type="NCBI Taxonomy" id="2606448"/>
    <lineage>
        <taxon>Bacteria</taxon>
        <taxon>Pseudomonadati</taxon>
        <taxon>Bacteroidota</taxon>
        <taxon>Cytophagia</taxon>
        <taxon>Cytophagales</taxon>
        <taxon>Hymenobacteraceae</taxon>
        <taxon>Hymenobacter</taxon>
    </lineage>
</organism>
<keyword evidence="12" id="KW-1185">Reference proteome</keyword>